<evidence type="ECO:0000313" key="1">
    <source>
        <dbReference type="EMBL" id="GLR18801.1"/>
    </source>
</evidence>
<comment type="caution">
    <text evidence="1">The sequence shown here is derived from an EMBL/GenBank/DDBJ whole genome shotgun (WGS) entry which is preliminary data.</text>
</comment>
<evidence type="ECO:0000313" key="2">
    <source>
        <dbReference type="Proteomes" id="UP001156666"/>
    </source>
</evidence>
<reference evidence="1" key="2">
    <citation type="submission" date="2023-01" db="EMBL/GenBank/DDBJ databases">
        <title>Draft genome sequence of Portibacter lacus strain NBRC 108769.</title>
        <authorList>
            <person name="Sun Q."/>
            <person name="Mori K."/>
        </authorList>
    </citation>
    <scope>NUCLEOTIDE SEQUENCE</scope>
    <source>
        <strain evidence="1">NBRC 108769</strain>
    </source>
</reference>
<dbReference type="AlphaFoldDB" id="A0AA37SU44"/>
<evidence type="ECO:0008006" key="3">
    <source>
        <dbReference type="Google" id="ProtNLM"/>
    </source>
</evidence>
<dbReference type="Gene3D" id="2.40.300.10">
    <property type="entry name" value="Head decoration protein D"/>
    <property type="match status" value="1"/>
</dbReference>
<protein>
    <recommendedName>
        <fullName evidence="3">Peptidase S74 domain-containing protein</fullName>
    </recommendedName>
</protein>
<gene>
    <name evidence="1" type="ORF">GCM10007940_34170</name>
</gene>
<dbReference type="EMBL" id="BSOH01000023">
    <property type="protein sequence ID" value="GLR18801.1"/>
    <property type="molecule type" value="Genomic_DNA"/>
</dbReference>
<name>A0AA37SU44_9BACT</name>
<keyword evidence="2" id="KW-1185">Reference proteome</keyword>
<dbReference type="Proteomes" id="UP001156666">
    <property type="component" value="Unassembled WGS sequence"/>
</dbReference>
<sequence length="779" mass="83822">MFSLCFEPNFEEKTKTMKTTQLHSNYKTLQSKIILTLVSIILVGASLFGQKVEIQGDANISGQLEVMDTILFSDGTTLASACLQILQDSDADTKIEVEKNADEDIIRFTIKDVEIARFENNRLELADGGGSVFIGYKAGASDDATNNKSVYIGYETGQQANGFANTAVGANAFQNNSNGSENTTIGVSSGYQSLGSNNVFVGRDAGREAAGGNDNTYLGHSAGKYNRGSGNIFLGKDADIVGTVHNKLLIDNNYLQTPFIYGEMDGRKLEMDAWTRVLRRLDIDDNSLQFTNMGSGDTNKGIKFGSTTAGLIGITFENNGNYKDKLHFKTFYDQGGFSLLTLNGENGNIGIGEVDPQTKLHIRGSRTSGHVMKIENTSTSASADGLEIKINRTITGSLNNYITFTDANSTTGRIEGFALGEGPNFTDFPGIDFSVYFDVNAIINAVFTPGSFPTLNPGSFPSLNRGSLPSLSGGSFGSLSFNVDFDDLADNLACQANPFCNSYKQWISGGISGASFPTLNPGALPYLYGGSLPYLSGGSLPQFNINGLINPSIQTTAYADMEKIVGWAFENGIEALSADPYSIKLMNDPDYWANIATQKHGGVTYGSKGADYAEWLEREDPSKAIKGGQIVGVKNGKISLNTEGADQIMAISVMPVVLGNMPDSSRVKDFEKVAFIGQTPVWVVGDVESGDYIIASGQNDGYGLAVAEEELTIEQISKVVGRAWEDGDKIVNLVNMAVGLKTNEMANILGRMSKEMNTMDQRLTSIETMLNAKELAFKE</sequence>
<organism evidence="1 2">
    <name type="scientific">Portibacter lacus</name>
    <dbReference type="NCBI Taxonomy" id="1099794"/>
    <lineage>
        <taxon>Bacteria</taxon>
        <taxon>Pseudomonadati</taxon>
        <taxon>Bacteroidota</taxon>
        <taxon>Saprospiria</taxon>
        <taxon>Saprospirales</taxon>
        <taxon>Haliscomenobacteraceae</taxon>
        <taxon>Portibacter</taxon>
    </lineage>
</organism>
<reference evidence="1" key="1">
    <citation type="journal article" date="2014" name="Int. J. Syst. Evol. Microbiol.">
        <title>Complete genome sequence of Corynebacterium casei LMG S-19264T (=DSM 44701T), isolated from a smear-ripened cheese.</title>
        <authorList>
            <consortium name="US DOE Joint Genome Institute (JGI-PGF)"/>
            <person name="Walter F."/>
            <person name="Albersmeier A."/>
            <person name="Kalinowski J."/>
            <person name="Ruckert C."/>
        </authorList>
    </citation>
    <scope>NUCLEOTIDE SEQUENCE</scope>
    <source>
        <strain evidence="1">NBRC 108769</strain>
    </source>
</reference>
<proteinExistence type="predicted"/>
<accession>A0AA37SU44</accession>